<protein>
    <submittedName>
        <fullName evidence="1">Uncharacterized protein</fullName>
    </submittedName>
</protein>
<evidence type="ECO:0000313" key="1">
    <source>
        <dbReference type="EMBL" id="KAI9907688.1"/>
    </source>
</evidence>
<evidence type="ECO:0000313" key="2">
    <source>
        <dbReference type="Proteomes" id="UP001163321"/>
    </source>
</evidence>
<dbReference type="EMBL" id="CM047587">
    <property type="protein sequence ID" value="KAI9907688.1"/>
    <property type="molecule type" value="Genomic_DNA"/>
</dbReference>
<comment type="caution">
    <text evidence="1">The sequence shown here is derived from an EMBL/GenBank/DDBJ whole genome shotgun (WGS) entry which is preliminary data.</text>
</comment>
<gene>
    <name evidence="1" type="ORF">PsorP6_003255</name>
</gene>
<sequence>MARVFSSFPPMKNRSPMTKKKTLLVAGAGVVGLAIARAGARRGLDVILLEKNALVGQETSARNSEVIHAGLYYGTHSFKARLCVQGRAQLYDFCTEYHVPFARCGKLLVAHAHQSPELRRIFARGVANGVHDLQLLSRRQVRALEPQVDCHEAIFSPSTGILDSHAFLQALQGDAEAHGALVARATAVVGGNYNVPSETFVIHAANAVTGDEEAVESDYFVNATGLWAPSLMDKVTVSGRAPSCPVPSVPTRFAKGTYFRLPPPLRPFSHLVYPIPEAGGLGVHATLDLDGNVRFGPDVEWVDTIDYDPDPLKAETFAQTIRAYWPHVRTDLLHADYCGIRPKVALHGNILDDFYIADVRTHGVPGLVHLCGIESPGLTASLAIADTVIDMLEGKRSNNYIKHVIAEPRNGSAIVQCTTFSGWSGES</sequence>
<reference evidence="1 2" key="1">
    <citation type="journal article" date="2022" name="bioRxiv">
        <title>The genome of the oomycete Peronosclerospora sorghi, a cosmopolitan pathogen of maize and sorghum, is inflated with dispersed pseudogenes.</title>
        <authorList>
            <person name="Fletcher K."/>
            <person name="Martin F."/>
            <person name="Isakeit T."/>
            <person name="Cavanaugh K."/>
            <person name="Magill C."/>
            <person name="Michelmore R."/>
        </authorList>
    </citation>
    <scope>NUCLEOTIDE SEQUENCE [LARGE SCALE GENOMIC DNA]</scope>
    <source>
        <strain evidence="1">P6</strain>
    </source>
</reference>
<name>A0ACC0VMG6_9STRA</name>
<organism evidence="1 2">
    <name type="scientific">Peronosclerospora sorghi</name>
    <dbReference type="NCBI Taxonomy" id="230839"/>
    <lineage>
        <taxon>Eukaryota</taxon>
        <taxon>Sar</taxon>
        <taxon>Stramenopiles</taxon>
        <taxon>Oomycota</taxon>
        <taxon>Peronosporomycetes</taxon>
        <taxon>Peronosporales</taxon>
        <taxon>Peronosporaceae</taxon>
        <taxon>Peronosclerospora</taxon>
    </lineage>
</organism>
<dbReference type="Proteomes" id="UP001163321">
    <property type="component" value="Chromosome 8"/>
</dbReference>
<proteinExistence type="predicted"/>
<keyword evidence="2" id="KW-1185">Reference proteome</keyword>
<accession>A0ACC0VMG6</accession>